<feature type="binding site" evidence="13">
    <location>
        <begin position="87"/>
        <end position="90"/>
    </location>
    <ligand>
        <name>substrate</name>
    </ligand>
</feature>
<comment type="subunit">
    <text evidence="4">Homotrimer.</text>
</comment>
<evidence type="ECO:0000256" key="12">
    <source>
        <dbReference type="ARBA" id="ARBA00047973"/>
    </source>
</evidence>
<evidence type="ECO:0000256" key="4">
    <source>
        <dbReference type="ARBA" id="ARBA00011233"/>
    </source>
</evidence>
<sequence length="217" mass="24203">MNIRFYNKDLSTTELSDALESFGYTNGLRGIKAYKQEFKIFGPAFTVARNINEDKTYFQAADFIEQVPEESVIIIDNLGITDSTCWGEILTICALNKNIRGTVINGVYRDASVVDALNYPIFSKGSFMVTGKGKTRLVGVNIPITIEGVKILPGDLVVGDNNGVVIIPQDIFKEVMERANSIYEVEKKIKNLVNRGMSLEKARKIMNYNQLSMTQPS</sequence>
<evidence type="ECO:0000256" key="7">
    <source>
        <dbReference type="ARBA" id="ARBA00016549"/>
    </source>
</evidence>
<dbReference type="AlphaFoldDB" id="A0A9Q5Z9D7"/>
<comment type="function">
    <text evidence="8">Catalyzes the aldol cleavage of 4-hydroxy-4-methyl-2-oxoglutarate (HMG) into 2 molecules of pyruvate. Also contains a secondary oxaloacetate (OAA) decarboxylase activity due to the common pyruvate enolate transition state formed following C-C bond cleavage in the retro-aldol and decarboxylation reactions.</text>
</comment>
<dbReference type="CDD" id="cd16841">
    <property type="entry name" value="RraA_family"/>
    <property type="match status" value="1"/>
</dbReference>
<name>A0A9Q5Z9D7_NOSLI</name>
<dbReference type="GO" id="GO:0046872">
    <property type="term" value="F:metal ion binding"/>
    <property type="evidence" value="ECO:0007669"/>
    <property type="project" value="UniProtKB-KW"/>
</dbReference>
<evidence type="ECO:0000256" key="8">
    <source>
        <dbReference type="ARBA" id="ARBA00025046"/>
    </source>
</evidence>
<evidence type="ECO:0000256" key="13">
    <source>
        <dbReference type="PIRSR" id="PIRSR605493-1"/>
    </source>
</evidence>
<evidence type="ECO:0000256" key="1">
    <source>
        <dbReference type="ARBA" id="ARBA00001342"/>
    </source>
</evidence>
<dbReference type="Gene3D" id="1.20.5.3070">
    <property type="match status" value="1"/>
</dbReference>
<evidence type="ECO:0000256" key="3">
    <source>
        <dbReference type="ARBA" id="ARBA00008621"/>
    </source>
</evidence>
<comment type="cofactor">
    <cofactor evidence="2">
        <name>a divalent metal cation</name>
        <dbReference type="ChEBI" id="CHEBI:60240"/>
    </cofactor>
</comment>
<reference evidence="14 15" key="1">
    <citation type="submission" date="2015-02" db="EMBL/GenBank/DDBJ databases">
        <title>Nostoc linckia genome annotation.</title>
        <authorList>
            <person name="Zhou Z."/>
        </authorList>
    </citation>
    <scope>NUCLEOTIDE SEQUENCE [LARGE SCALE GENOMIC DNA]</scope>
    <source>
        <strain evidence="15">z8</strain>
    </source>
</reference>
<protein>
    <recommendedName>
        <fullName evidence="7">Putative 4-hydroxy-4-methyl-2-oxoglutarate aldolase</fullName>
        <ecNumber evidence="6">4.1.1.112</ecNumber>
        <ecNumber evidence="5">4.1.3.17</ecNumber>
    </recommendedName>
    <alternativeName>
        <fullName evidence="11">Oxaloacetate decarboxylase</fullName>
    </alternativeName>
    <alternativeName>
        <fullName evidence="9">Regulator of ribonuclease activity homolog</fullName>
    </alternativeName>
    <alternativeName>
        <fullName evidence="10">RraA-like protein</fullName>
    </alternativeName>
</protein>
<dbReference type="PANTHER" id="PTHR33254:SF4">
    <property type="entry name" value="4-HYDROXY-4-METHYL-2-OXOGLUTARATE ALDOLASE 3-RELATED"/>
    <property type="match status" value="1"/>
</dbReference>
<evidence type="ECO:0000256" key="6">
    <source>
        <dbReference type="ARBA" id="ARBA00012947"/>
    </source>
</evidence>
<dbReference type="GO" id="GO:0008948">
    <property type="term" value="F:oxaloacetate decarboxylase activity"/>
    <property type="evidence" value="ECO:0007669"/>
    <property type="project" value="UniProtKB-EC"/>
</dbReference>
<evidence type="ECO:0000313" key="15">
    <source>
        <dbReference type="Proteomes" id="UP000222310"/>
    </source>
</evidence>
<dbReference type="EC" id="4.1.3.17" evidence="5"/>
<evidence type="ECO:0000256" key="5">
    <source>
        <dbReference type="ARBA" id="ARBA00012213"/>
    </source>
</evidence>
<feature type="binding site" evidence="13">
    <location>
        <position position="109"/>
    </location>
    <ligand>
        <name>substrate</name>
    </ligand>
</feature>
<dbReference type="InterPro" id="IPR005493">
    <property type="entry name" value="RraA/RraA-like"/>
</dbReference>
<feature type="binding site" evidence="13">
    <location>
        <position position="110"/>
    </location>
    <ligand>
        <name>Mg(2+)</name>
        <dbReference type="ChEBI" id="CHEBI:18420"/>
    </ligand>
</feature>
<evidence type="ECO:0000256" key="11">
    <source>
        <dbReference type="ARBA" id="ARBA00032305"/>
    </source>
</evidence>
<accession>A0A9Q5Z9D7</accession>
<dbReference type="GeneID" id="57097985"/>
<dbReference type="EC" id="4.1.1.112" evidence="6"/>
<comment type="catalytic activity">
    <reaction evidence="12">
        <text>oxaloacetate + H(+) = pyruvate + CO2</text>
        <dbReference type="Rhea" id="RHEA:15641"/>
        <dbReference type="ChEBI" id="CHEBI:15361"/>
        <dbReference type="ChEBI" id="CHEBI:15378"/>
        <dbReference type="ChEBI" id="CHEBI:16452"/>
        <dbReference type="ChEBI" id="CHEBI:16526"/>
        <dbReference type="EC" id="4.1.1.112"/>
    </reaction>
</comment>
<dbReference type="GO" id="GO:0047443">
    <property type="term" value="F:4-hydroxy-4-methyl-2-oxoglutarate aldolase activity"/>
    <property type="evidence" value="ECO:0007669"/>
    <property type="project" value="UniProtKB-EC"/>
</dbReference>
<proteinExistence type="inferred from homology"/>
<comment type="caution">
    <text evidence="14">The sequence shown here is derived from an EMBL/GenBank/DDBJ whole genome shotgun (WGS) entry which is preliminary data.</text>
</comment>
<dbReference type="Proteomes" id="UP000222310">
    <property type="component" value="Unassembled WGS sequence"/>
</dbReference>
<dbReference type="Gene3D" id="3.50.30.40">
    <property type="entry name" value="Ribonuclease E inhibitor RraA/RraA-like"/>
    <property type="match status" value="1"/>
</dbReference>
<dbReference type="InterPro" id="IPR036704">
    <property type="entry name" value="RraA/RraA-like_sf"/>
</dbReference>
<evidence type="ECO:0000256" key="10">
    <source>
        <dbReference type="ARBA" id="ARBA00030169"/>
    </source>
</evidence>
<gene>
    <name evidence="14" type="ORF">VF08_23020</name>
</gene>
<dbReference type="Pfam" id="PF03737">
    <property type="entry name" value="RraA-like"/>
    <property type="match status" value="1"/>
</dbReference>
<comment type="cofactor">
    <cofactor evidence="13">
        <name>Mg(2+)</name>
        <dbReference type="ChEBI" id="CHEBI:18420"/>
    </cofactor>
</comment>
<dbReference type="EMBL" id="LAHD01000076">
    <property type="protein sequence ID" value="PHK01020.1"/>
    <property type="molecule type" value="Genomic_DNA"/>
</dbReference>
<keyword evidence="13" id="KW-0460">Magnesium</keyword>
<evidence type="ECO:0000313" key="14">
    <source>
        <dbReference type="EMBL" id="PHK01020.1"/>
    </source>
</evidence>
<dbReference type="RefSeq" id="WP_099070575.1">
    <property type="nucleotide sequence ID" value="NZ_LAHD01000076.1"/>
</dbReference>
<evidence type="ECO:0000256" key="2">
    <source>
        <dbReference type="ARBA" id="ARBA00001968"/>
    </source>
</evidence>
<dbReference type="SUPFAM" id="SSF89562">
    <property type="entry name" value="RraA-like"/>
    <property type="match status" value="1"/>
</dbReference>
<keyword evidence="13" id="KW-0479">Metal-binding</keyword>
<comment type="catalytic activity">
    <reaction evidence="1">
        <text>4-hydroxy-4-methyl-2-oxoglutarate = 2 pyruvate</text>
        <dbReference type="Rhea" id="RHEA:22748"/>
        <dbReference type="ChEBI" id="CHEBI:15361"/>
        <dbReference type="ChEBI" id="CHEBI:58276"/>
        <dbReference type="EC" id="4.1.3.17"/>
    </reaction>
</comment>
<dbReference type="PANTHER" id="PTHR33254">
    <property type="entry name" value="4-HYDROXY-4-METHYL-2-OXOGLUTARATE ALDOLASE 3-RELATED"/>
    <property type="match status" value="1"/>
</dbReference>
<organism evidence="14 15">
    <name type="scientific">Nostoc linckia z8</name>
    <dbReference type="NCBI Taxonomy" id="1628746"/>
    <lineage>
        <taxon>Bacteria</taxon>
        <taxon>Bacillati</taxon>
        <taxon>Cyanobacteriota</taxon>
        <taxon>Cyanophyceae</taxon>
        <taxon>Nostocales</taxon>
        <taxon>Nostocaceae</taxon>
        <taxon>Nostoc</taxon>
    </lineage>
</organism>
<evidence type="ECO:0000256" key="9">
    <source>
        <dbReference type="ARBA" id="ARBA00029596"/>
    </source>
</evidence>
<comment type="similarity">
    <text evidence="3">Belongs to the class II aldolase/RraA-like family.</text>
</comment>